<dbReference type="PANTHER" id="PTHR12935:SF0">
    <property type="entry name" value="GAMMA-GLUTAMYLCYCLOTRANSFERASE"/>
    <property type="match status" value="1"/>
</dbReference>
<reference evidence="7 8" key="1">
    <citation type="submission" date="2017-06" db="EMBL/GenBank/DDBJ databases">
        <title>Ant-infecting Ophiocordyceps genomes reveal a high diversity of potential behavioral manipulation genes and a possible major role for enterotoxins.</title>
        <authorList>
            <person name="De Bekker C."/>
            <person name="Evans H.C."/>
            <person name="Brachmann A."/>
            <person name="Hughes D.P."/>
        </authorList>
    </citation>
    <scope>NUCLEOTIDE SEQUENCE [LARGE SCALE GENOMIC DNA]</scope>
    <source>
        <strain evidence="7 8">Map64</strain>
    </source>
</reference>
<sequence>MVSIPVSEARRSSPPPMSPTPRTSEQRLARAADCAISSESIMYLAYGSNMSATEFLYMRGIRPLSQIGVSVPSLRFTMDLPGLPYLEPCFANVNFRNEMETRCFEKQPLSDTWDGRLMGVVYEVTAEDWRTIFMTEGAGSTYQEIVVPCLPLGAEGSGPFFATTLYSPQQVSDGNDQRLETKADYHKVESGCAQASARYLKLIQDGAREHELPESYRKYLASFQPYTITRLRQRIGQALFLMIWAPLLLFFLLTVGLVTDKTGRLSPWLRRVVVSTQSIMWTSYRCIFEPVFGSGERTEGEADECPQRVGQRHETDGEASWPSKLHAGTGKEGDVLINMA</sequence>
<feature type="transmembrane region" description="Helical" evidence="6">
    <location>
        <begin position="238"/>
        <end position="258"/>
    </location>
</feature>
<keyword evidence="6" id="KW-0472">Membrane</keyword>
<dbReference type="Proteomes" id="UP000226192">
    <property type="component" value="Unassembled WGS sequence"/>
</dbReference>
<evidence type="ECO:0000256" key="2">
    <source>
        <dbReference type="ARBA" id="ARBA00023239"/>
    </source>
</evidence>
<evidence type="ECO:0000256" key="5">
    <source>
        <dbReference type="SAM" id="MobiDB-lite"/>
    </source>
</evidence>
<comment type="caution">
    <text evidence="7">The sequence shown here is derived from an EMBL/GenBank/DDBJ whole genome shotgun (WGS) entry which is preliminary data.</text>
</comment>
<dbReference type="EMBL" id="NJET01000117">
    <property type="protein sequence ID" value="PHH61084.1"/>
    <property type="molecule type" value="Genomic_DNA"/>
</dbReference>
<dbReference type="STRING" id="1399860.A0A2C5Y292"/>
<proteinExistence type="predicted"/>
<feature type="region of interest" description="Disordered" evidence="5">
    <location>
        <begin position="1"/>
        <end position="26"/>
    </location>
</feature>
<feature type="binding site" evidence="4">
    <location>
        <begin position="43"/>
        <end position="48"/>
    </location>
    <ligand>
        <name>substrate</name>
    </ligand>
</feature>
<gene>
    <name evidence="7" type="ORF">CDD81_795</name>
</gene>
<feature type="region of interest" description="Disordered" evidence="5">
    <location>
        <begin position="296"/>
        <end position="333"/>
    </location>
</feature>
<organism evidence="7 8">
    <name type="scientific">Ophiocordyceps australis</name>
    <dbReference type="NCBI Taxonomy" id="1399860"/>
    <lineage>
        <taxon>Eukaryota</taxon>
        <taxon>Fungi</taxon>
        <taxon>Dikarya</taxon>
        <taxon>Ascomycota</taxon>
        <taxon>Pezizomycotina</taxon>
        <taxon>Sordariomycetes</taxon>
        <taxon>Hypocreomycetidae</taxon>
        <taxon>Hypocreales</taxon>
        <taxon>Ophiocordycipitaceae</taxon>
        <taxon>Ophiocordyceps</taxon>
    </lineage>
</organism>
<evidence type="ECO:0000313" key="8">
    <source>
        <dbReference type="Proteomes" id="UP000226192"/>
    </source>
</evidence>
<evidence type="ECO:0000256" key="1">
    <source>
        <dbReference type="ARBA" id="ARBA00012346"/>
    </source>
</evidence>
<dbReference type="OrthoDB" id="2017317at2759"/>
<dbReference type="AlphaFoldDB" id="A0A2C5Y292"/>
<evidence type="ECO:0000256" key="6">
    <source>
        <dbReference type="SAM" id="Phobius"/>
    </source>
</evidence>
<evidence type="ECO:0000256" key="4">
    <source>
        <dbReference type="PIRSR" id="PIRSR617939-2"/>
    </source>
</evidence>
<keyword evidence="6" id="KW-1133">Transmembrane helix</keyword>
<evidence type="ECO:0000313" key="7">
    <source>
        <dbReference type="EMBL" id="PHH61084.1"/>
    </source>
</evidence>
<protein>
    <recommendedName>
        <fullName evidence="1">gamma-glutamylcyclotransferase</fullName>
        <ecNumber evidence="1">4.3.2.9</ecNumber>
    </recommendedName>
</protein>
<dbReference type="PANTHER" id="PTHR12935">
    <property type="entry name" value="GAMMA-GLUTAMYLCYCLOTRANSFERASE"/>
    <property type="match status" value="1"/>
</dbReference>
<dbReference type="EC" id="4.3.2.9" evidence="1"/>
<keyword evidence="6" id="KW-0812">Transmembrane</keyword>
<feature type="active site" description="Proton acceptor" evidence="3">
    <location>
        <position position="136"/>
    </location>
</feature>
<feature type="binding site" evidence="4">
    <location>
        <position position="199"/>
    </location>
    <ligand>
        <name>substrate</name>
    </ligand>
</feature>
<dbReference type="Gene3D" id="3.10.490.10">
    <property type="entry name" value="Gamma-glutamyl cyclotransferase-like"/>
    <property type="match status" value="1"/>
</dbReference>
<keyword evidence="2" id="KW-0456">Lyase</keyword>
<dbReference type="InterPro" id="IPR017939">
    <property type="entry name" value="G-Glutamylcylcotransferase"/>
</dbReference>
<dbReference type="GO" id="GO:0003839">
    <property type="term" value="F:gamma-glutamylcyclotransferase activity"/>
    <property type="evidence" value="ECO:0007669"/>
    <property type="project" value="UniProtKB-EC"/>
</dbReference>
<evidence type="ECO:0000256" key="3">
    <source>
        <dbReference type="PIRSR" id="PIRSR617939-1"/>
    </source>
</evidence>
<accession>A0A2C5Y292</accession>
<name>A0A2C5Y292_9HYPO</name>
<keyword evidence="8" id="KW-1185">Reference proteome</keyword>